<proteinExistence type="predicted"/>
<reference evidence="1 2" key="1">
    <citation type="submission" date="2016-11" db="EMBL/GenBank/DDBJ databases">
        <title>Tenacibaculum sp. LPB0136, isolated from marine environment.</title>
        <authorList>
            <person name="Kim E."/>
            <person name="Yi H."/>
        </authorList>
    </citation>
    <scope>NUCLEOTIDE SEQUENCE [LARGE SCALE GENOMIC DNA]</scope>
    <source>
        <strain evidence="1 2">LPB0136</strain>
    </source>
</reference>
<dbReference type="PROSITE" id="PS51257">
    <property type="entry name" value="PROKAR_LIPOPROTEIN"/>
    <property type="match status" value="1"/>
</dbReference>
<dbReference type="RefSeq" id="WP_072555163.1">
    <property type="nucleotide sequence ID" value="NZ_CP018155.1"/>
</dbReference>
<dbReference type="KEGG" id="ten:LPB136_05455"/>
<keyword evidence="2" id="KW-1185">Reference proteome</keyword>
<name>A0A1L3JI88_9FLAO</name>
<evidence type="ECO:0000313" key="1">
    <source>
        <dbReference type="EMBL" id="APG64838.1"/>
    </source>
</evidence>
<organism evidence="1 2">
    <name type="scientific">Tenacibaculum todarodis</name>
    <dbReference type="NCBI Taxonomy" id="1850252"/>
    <lineage>
        <taxon>Bacteria</taxon>
        <taxon>Pseudomonadati</taxon>
        <taxon>Bacteroidota</taxon>
        <taxon>Flavobacteriia</taxon>
        <taxon>Flavobacteriales</taxon>
        <taxon>Flavobacteriaceae</taxon>
        <taxon>Tenacibaculum</taxon>
    </lineage>
</organism>
<dbReference type="EMBL" id="CP018155">
    <property type="protein sequence ID" value="APG64838.1"/>
    <property type="molecule type" value="Genomic_DNA"/>
</dbReference>
<accession>A0A1L3JI88</accession>
<dbReference type="AlphaFoldDB" id="A0A1L3JI88"/>
<sequence>MIRIGFSKLAVVKSLSVKKFICLLVVTLILSSCEKKQISILPFEVTKDVSCGDLYDNGYKRSFGVDVILIGKKMNDTTIFYQIDIPTIAPEERTFYNFYKSRPTVVNPINKSTKYDKYLEMDALTLKDSIYEFVWGDIQKQQRDICSEGKVSWRNFMLELKKEETENYRNTIDTNKYKILNINKDSDYYIDKFKVVNLITKDTFYCSVYEQNKKYYFSSTFTLINYE</sequence>
<dbReference type="STRING" id="1850252.LPB136_05455"/>
<gene>
    <name evidence="1" type="ORF">LPB136_05455</name>
</gene>
<protein>
    <recommendedName>
        <fullName evidence="3">Lipoprotein</fullName>
    </recommendedName>
</protein>
<evidence type="ECO:0008006" key="3">
    <source>
        <dbReference type="Google" id="ProtNLM"/>
    </source>
</evidence>
<evidence type="ECO:0000313" key="2">
    <source>
        <dbReference type="Proteomes" id="UP000181898"/>
    </source>
</evidence>
<dbReference type="Proteomes" id="UP000181898">
    <property type="component" value="Chromosome"/>
</dbReference>
<dbReference type="OrthoDB" id="1432444at2"/>